<accession>A0A2T3AB48</accession>
<dbReference type="AlphaFoldDB" id="A0A2T3AB48"/>
<dbReference type="InterPro" id="IPR000182">
    <property type="entry name" value="GNAT_dom"/>
</dbReference>
<dbReference type="Proteomes" id="UP000241462">
    <property type="component" value="Unassembled WGS sequence"/>
</dbReference>
<feature type="domain" description="N-acetyltransferase" evidence="2">
    <location>
        <begin position="22"/>
        <end position="226"/>
    </location>
</feature>
<dbReference type="InParanoid" id="A0A2T3AB48"/>
<dbReference type="STRING" id="2025994.A0A2T3AB48"/>
<dbReference type="Gene3D" id="3.40.630.30">
    <property type="match status" value="1"/>
</dbReference>
<dbReference type="OrthoDB" id="196847at2759"/>
<keyword evidence="4" id="KW-1185">Reference proteome</keyword>
<name>A0A2T3AB48_9PEZI</name>
<gene>
    <name evidence="3" type="ORF">BD289DRAFT_366286</name>
</gene>
<dbReference type="EMBL" id="KZ678421">
    <property type="protein sequence ID" value="PSR90330.1"/>
    <property type="molecule type" value="Genomic_DNA"/>
</dbReference>
<sequence length="257" mass="28734">MTSRSARTAVAASSTGPKRPQIRVRPGTRADLPELLRVYFDAFDPIVVNKLLYPGGTSASAMECFAKDFWPEEKKTLEAEAAEAIFMQERSEIVAFGKWNHVKEPQPEEKWNVHKPATQEGVGEGVNVLFFEDFIGGLQKLRRKYMKGDPCLHLEILAVTTTRQRLGAGSALLAWGNQFADNHGYTYWLEASPQGYPLYRRFGFEAIEPHDVDLAPYGAGMKPEDEDWGASSGADLVGPLAEGHFRTMVMRRDPQRS</sequence>
<dbReference type="InterPro" id="IPR016181">
    <property type="entry name" value="Acyl_CoA_acyltransferase"/>
</dbReference>
<keyword evidence="3" id="KW-0808">Transferase</keyword>
<evidence type="ECO:0000256" key="1">
    <source>
        <dbReference type="SAM" id="MobiDB-lite"/>
    </source>
</evidence>
<feature type="compositionally biased region" description="Low complexity" evidence="1">
    <location>
        <begin position="1"/>
        <end position="15"/>
    </location>
</feature>
<organism evidence="3 4">
    <name type="scientific">Coniella lustricola</name>
    <dbReference type="NCBI Taxonomy" id="2025994"/>
    <lineage>
        <taxon>Eukaryota</taxon>
        <taxon>Fungi</taxon>
        <taxon>Dikarya</taxon>
        <taxon>Ascomycota</taxon>
        <taxon>Pezizomycotina</taxon>
        <taxon>Sordariomycetes</taxon>
        <taxon>Sordariomycetidae</taxon>
        <taxon>Diaporthales</taxon>
        <taxon>Schizoparmaceae</taxon>
        <taxon>Coniella</taxon>
    </lineage>
</organism>
<evidence type="ECO:0000313" key="4">
    <source>
        <dbReference type="Proteomes" id="UP000241462"/>
    </source>
</evidence>
<evidence type="ECO:0000259" key="2">
    <source>
        <dbReference type="PROSITE" id="PS51186"/>
    </source>
</evidence>
<feature type="region of interest" description="Disordered" evidence="1">
    <location>
        <begin position="1"/>
        <end position="24"/>
    </location>
</feature>
<proteinExistence type="predicted"/>
<dbReference type="SUPFAM" id="SSF55729">
    <property type="entry name" value="Acyl-CoA N-acyltransferases (Nat)"/>
    <property type="match status" value="1"/>
</dbReference>
<protein>
    <submittedName>
        <fullName evidence="3">N-acetyltransferase-like protein</fullName>
    </submittedName>
</protein>
<dbReference type="PANTHER" id="PTHR42791:SF17">
    <property type="entry name" value="ACETYLTRANSFERASE, GNAT FAMILY FAMILY (AFU_ORTHOLOGUE AFUA_8G05690)"/>
    <property type="match status" value="1"/>
</dbReference>
<dbReference type="Pfam" id="PF13673">
    <property type="entry name" value="Acetyltransf_10"/>
    <property type="match status" value="1"/>
</dbReference>
<dbReference type="InterPro" id="IPR052523">
    <property type="entry name" value="Trichothecene_AcTrans"/>
</dbReference>
<dbReference type="PROSITE" id="PS51186">
    <property type="entry name" value="GNAT"/>
    <property type="match status" value="1"/>
</dbReference>
<dbReference type="GO" id="GO:0016747">
    <property type="term" value="F:acyltransferase activity, transferring groups other than amino-acyl groups"/>
    <property type="evidence" value="ECO:0007669"/>
    <property type="project" value="InterPro"/>
</dbReference>
<reference evidence="3 4" key="1">
    <citation type="journal article" date="2018" name="Mycol. Prog.">
        <title>Coniella lustricola, a new species from submerged detritus.</title>
        <authorList>
            <person name="Raudabaugh D.B."/>
            <person name="Iturriaga T."/>
            <person name="Carver A."/>
            <person name="Mondo S."/>
            <person name="Pangilinan J."/>
            <person name="Lipzen A."/>
            <person name="He G."/>
            <person name="Amirebrahimi M."/>
            <person name="Grigoriev I.V."/>
            <person name="Miller A.N."/>
        </authorList>
    </citation>
    <scope>NUCLEOTIDE SEQUENCE [LARGE SCALE GENOMIC DNA]</scope>
    <source>
        <strain evidence="3 4">B22-T-1</strain>
    </source>
</reference>
<evidence type="ECO:0000313" key="3">
    <source>
        <dbReference type="EMBL" id="PSR90330.1"/>
    </source>
</evidence>
<dbReference type="PANTHER" id="PTHR42791">
    <property type="entry name" value="GNAT FAMILY ACETYLTRANSFERASE"/>
    <property type="match status" value="1"/>
</dbReference>